<evidence type="ECO:0000256" key="1">
    <source>
        <dbReference type="SAM" id="MobiDB-lite"/>
    </source>
</evidence>
<organism evidence="3 4">
    <name type="scientific">Trypanosoma equiperdum</name>
    <dbReference type="NCBI Taxonomy" id="5694"/>
    <lineage>
        <taxon>Eukaryota</taxon>
        <taxon>Discoba</taxon>
        <taxon>Euglenozoa</taxon>
        <taxon>Kinetoplastea</taxon>
        <taxon>Metakinetoplastina</taxon>
        <taxon>Trypanosomatida</taxon>
        <taxon>Trypanosomatidae</taxon>
        <taxon>Trypanosoma</taxon>
    </lineage>
</organism>
<sequence>MRKPGRKIVYVPDDDAQFLGSMSDPLPPRVSDLLRLKSPSMSDNGHAETGSNGTTGSPGYESIGNELLVSYGGYTLADGSGTLHPPTTRRNGAQLYKSLRKCCRFLRASLSDSMAPKLETDSESSWSCPSFCSSDPTSSSEYSDVSPQRGRRRAAKQANEQTGYNAMIVVQLRRLLHKRGLSTCGIKKVLVARLEQSDMQLSKSKEEGEEQKEQEELDGSAGECTKTERSEDVCSASCGNVSGRVTAAGPTSMLSSLLSFGSRLFRASTGSVSEGGHVSGLKRRRSV</sequence>
<dbReference type="SMR" id="A0A1G4I662"/>
<feature type="compositionally biased region" description="Low complexity" evidence="1">
    <location>
        <begin position="123"/>
        <end position="147"/>
    </location>
</feature>
<gene>
    <name evidence="3" type="ORF">TEOVI_000740000</name>
</gene>
<evidence type="ECO:0000313" key="3">
    <source>
        <dbReference type="EMBL" id="SCU67414.1"/>
    </source>
</evidence>
<comment type="caution">
    <text evidence="3">The sequence shown here is derived from an EMBL/GenBank/DDBJ whole genome shotgun (WGS) entry which is preliminary data.</text>
</comment>
<dbReference type="RefSeq" id="XP_067078733.1">
    <property type="nucleotide sequence ID" value="XM_067222632.1"/>
</dbReference>
<evidence type="ECO:0000313" key="4">
    <source>
        <dbReference type="Proteomes" id="UP000195570"/>
    </source>
</evidence>
<dbReference type="Proteomes" id="UP000195570">
    <property type="component" value="Unassembled WGS sequence"/>
</dbReference>
<dbReference type="SUPFAM" id="SSF68906">
    <property type="entry name" value="SAP domain"/>
    <property type="match status" value="1"/>
</dbReference>
<feature type="region of interest" description="Disordered" evidence="1">
    <location>
        <begin position="199"/>
        <end position="226"/>
    </location>
</feature>
<dbReference type="GeneID" id="92381334"/>
<feature type="domain" description="SAP" evidence="2">
    <location>
        <begin position="164"/>
        <end position="198"/>
    </location>
</feature>
<proteinExistence type="predicted"/>
<dbReference type="InterPro" id="IPR003034">
    <property type="entry name" value="SAP_dom"/>
</dbReference>
<dbReference type="Pfam" id="PF02037">
    <property type="entry name" value="SAP"/>
    <property type="match status" value="1"/>
</dbReference>
<feature type="region of interest" description="Disordered" evidence="1">
    <location>
        <begin position="114"/>
        <end position="159"/>
    </location>
</feature>
<protein>
    <submittedName>
        <fullName evidence="3">SAP domain containing protein, putative</fullName>
    </submittedName>
</protein>
<dbReference type="AlphaFoldDB" id="A0A1G4I662"/>
<feature type="region of interest" description="Disordered" evidence="1">
    <location>
        <begin position="19"/>
        <end position="61"/>
    </location>
</feature>
<dbReference type="PROSITE" id="PS50800">
    <property type="entry name" value="SAP"/>
    <property type="match status" value="1"/>
</dbReference>
<dbReference type="InterPro" id="IPR036361">
    <property type="entry name" value="SAP_dom_sf"/>
</dbReference>
<keyword evidence="4" id="KW-1185">Reference proteome</keyword>
<reference evidence="3" key="1">
    <citation type="submission" date="2016-09" db="EMBL/GenBank/DDBJ databases">
        <authorList>
            <person name="Hebert L."/>
            <person name="Moumen B."/>
        </authorList>
    </citation>
    <scope>NUCLEOTIDE SEQUENCE [LARGE SCALE GENOMIC DNA]</scope>
    <source>
        <strain evidence="3">OVI</strain>
    </source>
</reference>
<accession>A0A1G4I662</accession>
<dbReference type="EMBL" id="CZPT02000739">
    <property type="protein sequence ID" value="SCU67414.1"/>
    <property type="molecule type" value="Genomic_DNA"/>
</dbReference>
<dbReference type="Gene3D" id="1.10.720.30">
    <property type="entry name" value="SAP domain"/>
    <property type="match status" value="1"/>
</dbReference>
<dbReference type="SMART" id="SM00513">
    <property type="entry name" value="SAP"/>
    <property type="match status" value="1"/>
</dbReference>
<dbReference type="VEuPathDB" id="TriTrypDB:TEOVI_000740000"/>
<evidence type="ECO:0000259" key="2">
    <source>
        <dbReference type="PROSITE" id="PS50800"/>
    </source>
</evidence>
<feature type="compositionally biased region" description="Acidic residues" evidence="1">
    <location>
        <begin position="207"/>
        <end position="218"/>
    </location>
</feature>
<name>A0A1G4I662_TRYEQ</name>
<feature type="compositionally biased region" description="Polar residues" evidence="1">
    <location>
        <begin position="39"/>
        <end position="57"/>
    </location>
</feature>